<dbReference type="RefSeq" id="WP_253753815.1">
    <property type="nucleotide sequence ID" value="NZ_JAMZDZ010000001.1"/>
</dbReference>
<sequence>MQVDDQWPAQHRRVVLNLAVEVTHAFRGEGGVLSTGISEERTRERSISPITARQTVVSRTLVGVYSQLRLADGLQCAVAVPLA</sequence>
<evidence type="ECO:0000313" key="2">
    <source>
        <dbReference type="Proteomes" id="UP001595816"/>
    </source>
</evidence>
<dbReference type="EMBL" id="JBHSAY010000009">
    <property type="protein sequence ID" value="MFC4132135.1"/>
    <property type="molecule type" value="Genomic_DNA"/>
</dbReference>
<name>A0ABV8LMD7_9ACTN</name>
<proteinExistence type="predicted"/>
<accession>A0ABV8LMD7</accession>
<keyword evidence="2" id="KW-1185">Reference proteome</keyword>
<dbReference type="Proteomes" id="UP001595816">
    <property type="component" value="Unassembled WGS sequence"/>
</dbReference>
<evidence type="ECO:0000313" key="1">
    <source>
        <dbReference type="EMBL" id="MFC4132135.1"/>
    </source>
</evidence>
<protein>
    <submittedName>
        <fullName evidence="1">Uncharacterized protein</fullName>
    </submittedName>
</protein>
<reference evidence="2" key="1">
    <citation type="journal article" date="2019" name="Int. J. Syst. Evol. Microbiol.">
        <title>The Global Catalogue of Microorganisms (GCM) 10K type strain sequencing project: providing services to taxonomists for standard genome sequencing and annotation.</title>
        <authorList>
            <consortium name="The Broad Institute Genomics Platform"/>
            <consortium name="The Broad Institute Genome Sequencing Center for Infectious Disease"/>
            <person name="Wu L."/>
            <person name="Ma J."/>
        </authorList>
    </citation>
    <scope>NUCLEOTIDE SEQUENCE [LARGE SCALE GENOMIC DNA]</scope>
    <source>
        <strain evidence="2">CGMCC 4.7289</strain>
    </source>
</reference>
<organism evidence="1 2">
    <name type="scientific">Hamadaea flava</name>
    <dbReference type="NCBI Taxonomy" id="1742688"/>
    <lineage>
        <taxon>Bacteria</taxon>
        <taxon>Bacillati</taxon>
        <taxon>Actinomycetota</taxon>
        <taxon>Actinomycetes</taxon>
        <taxon>Micromonosporales</taxon>
        <taxon>Micromonosporaceae</taxon>
        <taxon>Hamadaea</taxon>
    </lineage>
</organism>
<gene>
    <name evidence="1" type="ORF">ACFOZ4_16110</name>
</gene>
<comment type="caution">
    <text evidence="1">The sequence shown here is derived from an EMBL/GenBank/DDBJ whole genome shotgun (WGS) entry which is preliminary data.</text>
</comment>